<gene>
    <name evidence="1" type="ORF">CBYS24578_00015956</name>
</gene>
<protein>
    <submittedName>
        <fullName evidence="1">Uncharacterized protein</fullName>
    </submittedName>
</protein>
<reference evidence="1 2" key="2">
    <citation type="submission" date="2021-10" db="EMBL/GenBank/DDBJ databases">
        <authorList>
            <person name="Piombo E."/>
        </authorList>
    </citation>
    <scope>NUCLEOTIDE SEQUENCE [LARGE SCALE GENOMIC DNA]</scope>
</reference>
<reference evidence="2" key="1">
    <citation type="submission" date="2019-06" db="EMBL/GenBank/DDBJ databases">
        <authorList>
            <person name="Broberg M."/>
        </authorList>
    </citation>
    <scope>NUCLEOTIDE SEQUENCE [LARGE SCALE GENOMIC DNA]</scope>
</reference>
<proteinExistence type="predicted"/>
<dbReference type="AlphaFoldDB" id="A0A9N9USN1"/>
<accession>A0A9N9USN1</accession>
<keyword evidence="2" id="KW-1185">Reference proteome</keyword>
<dbReference type="EMBL" id="CABFNO020001541">
    <property type="protein sequence ID" value="CAG9996871.1"/>
    <property type="molecule type" value="Genomic_DNA"/>
</dbReference>
<evidence type="ECO:0000313" key="1">
    <source>
        <dbReference type="EMBL" id="CAG9996871.1"/>
    </source>
</evidence>
<dbReference type="Proteomes" id="UP000754883">
    <property type="component" value="Unassembled WGS sequence"/>
</dbReference>
<name>A0A9N9USN1_9HYPO</name>
<organism evidence="1 2">
    <name type="scientific">Clonostachys byssicola</name>
    <dbReference type="NCBI Taxonomy" id="160290"/>
    <lineage>
        <taxon>Eukaryota</taxon>
        <taxon>Fungi</taxon>
        <taxon>Dikarya</taxon>
        <taxon>Ascomycota</taxon>
        <taxon>Pezizomycotina</taxon>
        <taxon>Sordariomycetes</taxon>
        <taxon>Hypocreomycetidae</taxon>
        <taxon>Hypocreales</taxon>
        <taxon>Bionectriaceae</taxon>
        <taxon>Clonostachys</taxon>
    </lineage>
</organism>
<comment type="caution">
    <text evidence="1">The sequence shown here is derived from an EMBL/GenBank/DDBJ whole genome shotgun (WGS) entry which is preliminary data.</text>
</comment>
<sequence>MAELVNDNTRYGDVVLLHLEPRHAGASIRMHHTRCPWEGGDRVDIHLGPWPSIGRIVVGQAGGPEAQSRDETVICAFKHSDRLVGRAAIVAVDAETLPPGPMFAFAVKVAGSAATETSGVGAAQVLEAAWERMTSVTEREGNMVKDNQVSYSVMRGFNNRRRLSGISLLDLFPSSSEGHLYVTIYTRMVDNR</sequence>
<evidence type="ECO:0000313" key="2">
    <source>
        <dbReference type="Proteomes" id="UP000754883"/>
    </source>
</evidence>